<dbReference type="Proteomes" id="UP001481872">
    <property type="component" value="Unassembled WGS sequence"/>
</dbReference>
<dbReference type="Pfam" id="PF13241">
    <property type="entry name" value="NAD_binding_7"/>
    <property type="match status" value="1"/>
</dbReference>
<comment type="pathway">
    <text evidence="1">Porphyrin-containing compound metabolism; siroheme biosynthesis; sirohydrochlorin from precorrin-2: step 1/1.</text>
</comment>
<evidence type="ECO:0000256" key="2">
    <source>
        <dbReference type="ARBA" id="ARBA00012400"/>
    </source>
</evidence>
<dbReference type="PANTHER" id="PTHR35330">
    <property type="entry name" value="SIROHEME BIOSYNTHESIS PROTEIN MET8"/>
    <property type="match status" value="1"/>
</dbReference>
<proteinExistence type="predicted"/>
<dbReference type="InterPro" id="IPR028161">
    <property type="entry name" value="Met8-like"/>
</dbReference>
<keyword evidence="5" id="KW-0627">Porphyrin biosynthesis</keyword>
<dbReference type="NCBIfam" id="TIGR01470">
    <property type="entry name" value="cysG_Nterm"/>
    <property type="match status" value="1"/>
</dbReference>
<evidence type="ECO:0000256" key="1">
    <source>
        <dbReference type="ARBA" id="ARBA00005010"/>
    </source>
</evidence>
<dbReference type="EMBL" id="JBBNPS010000004">
    <property type="protein sequence ID" value="MEQ3353215.1"/>
    <property type="molecule type" value="Genomic_DNA"/>
</dbReference>
<dbReference type="EC" id="1.3.1.76" evidence="2"/>
<comment type="catalytic activity">
    <reaction evidence="6">
        <text>precorrin-2 + NAD(+) = sirohydrochlorin + NADH + 2 H(+)</text>
        <dbReference type="Rhea" id="RHEA:15613"/>
        <dbReference type="ChEBI" id="CHEBI:15378"/>
        <dbReference type="ChEBI" id="CHEBI:57540"/>
        <dbReference type="ChEBI" id="CHEBI:57945"/>
        <dbReference type="ChEBI" id="CHEBI:58351"/>
        <dbReference type="ChEBI" id="CHEBI:58827"/>
        <dbReference type="EC" id="1.3.1.76"/>
    </reaction>
</comment>
<evidence type="ECO:0000313" key="8">
    <source>
        <dbReference type="Proteomes" id="UP001481872"/>
    </source>
</evidence>
<name>A0ABV1J5H5_9FIRM</name>
<gene>
    <name evidence="7" type="ORF">AAA081_02710</name>
</gene>
<dbReference type="RefSeq" id="WP_349053602.1">
    <property type="nucleotide sequence ID" value="NZ_JBBNPS010000004.1"/>
</dbReference>
<keyword evidence="4" id="KW-0520">NAD</keyword>
<keyword evidence="3" id="KW-0560">Oxidoreductase</keyword>
<accession>A0ABV1J5H5</accession>
<dbReference type="PANTHER" id="PTHR35330:SF1">
    <property type="entry name" value="SIROHEME BIOSYNTHESIS PROTEIN MET8"/>
    <property type="match status" value="1"/>
</dbReference>
<evidence type="ECO:0000256" key="4">
    <source>
        <dbReference type="ARBA" id="ARBA00023027"/>
    </source>
</evidence>
<evidence type="ECO:0000313" key="7">
    <source>
        <dbReference type="EMBL" id="MEQ3353215.1"/>
    </source>
</evidence>
<organism evidence="7 8">
    <name type="scientific">Aedoeadaptatus acetigenes</name>
    <dbReference type="NCBI Taxonomy" id="2981723"/>
    <lineage>
        <taxon>Bacteria</taxon>
        <taxon>Bacillati</taxon>
        <taxon>Bacillota</taxon>
        <taxon>Tissierellia</taxon>
        <taxon>Tissierellales</taxon>
        <taxon>Peptoniphilaceae</taxon>
        <taxon>Aedoeadaptatus</taxon>
    </lineage>
</organism>
<dbReference type="SUPFAM" id="SSF51735">
    <property type="entry name" value="NAD(P)-binding Rossmann-fold domains"/>
    <property type="match status" value="1"/>
</dbReference>
<evidence type="ECO:0000256" key="5">
    <source>
        <dbReference type="ARBA" id="ARBA00023244"/>
    </source>
</evidence>
<dbReference type="InterPro" id="IPR006367">
    <property type="entry name" value="Sirohaem_synthase_N"/>
</dbReference>
<evidence type="ECO:0000256" key="6">
    <source>
        <dbReference type="ARBA" id="ARBA00047561"/>
    </source>
</evidence>
<keyword evidence="8" id="KW-1185">Reference proteome</keyword>
<dbReference type="InterPro" id="IPR036291">
    <property type="entry name" value="NAD(P)-bd_dom_sf"/>
</dbReference>
<dbReference type="Gene3D" id="3.40.50.720">
    <property type="entry name" value="NAD(P)-binding Rossmann-like Domain"/>
    <property type="match status" value="1"/>
</dbReference>
<evidence type="ECO:0000256" key="3">
    <source>
        <dbReference type="ARBA" id="ARBA00023002"/>
    </source>
</evidence>
<sequence length="198" mass="22454">MRYFPLMVDTKDKKVLIVGGGKAAAIKIQGFIDSSFLFYCLAPAFCDDLIALAGTYPERIFLKEKKVDADFRFFAYDYFIVATDDEALNAALLRRAKAASVPVLSTSDPASSDFHMASVLRRGPLAVSISADNPTVSKYVKADMEEFLSRYDEEKLFEMNRIRRLLVERKSAHISEIMEELWNDEKISKNYGESFDET</sequence>
<comment type="caution">
    <text evidence="7">The sequence shown here is derived from an EMBL/GenBank/DDBJ whole genome shotgun (WGS) entry which is preliminary data.</text>
</comment>
<protein>
    <recommendedName>
        <fullName evidence="2">precorrin-2 dehydrogenase</fullName>
        <ecNumber evidence="2">1.3.1.76</ecNumber>
    </recommendedName>
</protein>
<reference evidence="7 8" key="1">
    <citation type="submission" date="2024-04" db="EMBL/GenBank/DDBJ databases">
        <title>Human intestinal bacterial collection.</title>
        <authorList>
            <person name="Pauvert C."/>
            <person name="Hitch T.C.A."/>
            <person name="Clavel T."/>
        </authorList>
    </citation>
    <scope>NUCLEOTIDE SEQUENCE [LARGE SCALE GENOMIC DNA]</scope>
    <source>
        <strain evidence="7 8">CLA-SR-H026</strain>
    </source>
</reference>